<proteinExistence type="predicted"/>
<gene>
    <name evidence="2" type="ORF">SARC_00543</name>
</gene>
<feature type="region of interest" description="Disordered" evidence="1">
    <location>
        <begin position="1"/>
        <end position="20"/>
    </location>
</feature>
<keyword evidence="3" id="KW-1185">Reference proteome</keyword>
<evidence type="ECO:0000313" key="3">
    <source>
        <dbReference type="Proteomes" id="UP000054560"/>
    </source>
</evidence>
<evidence type="ECO:0000313" key="2">
    <source>
        <dbReference type="EMBL" id="KNC87353.1"/>
    </source>
</evidence>
<dbReference type="Gene3D" id="2.30.42.10">
    <property type="match status" value="1"/>
</dbReference>
<reference evidence="2 3" key="1">
    <citation type="submission" date="2011-02" db="EMBL/GenBank/DDBJ databases">
        <title>The Genome Sequence of Sphaeroforma arctica JP610.</title>
        <authorList>
            <consortium name="The Broad Institute Genome Sequencing Platform"/>
            <person name="Russ C."/>
            <person name="Cuomo C."/>
            <person name="Young S.K."/>
            <person name="Zeng Q."/>
            <person name="Gargeya S."/>
            <person name="Alvarado L."/>
            <person name="Berlin A."/>
            <person name="Chapman S.B."/>
            <person name="Chen Z."/>
            <person name="Freedman E."/>
            <person name="Gellesch M."/>
            <person name="Goldberg J."/>
            <person name="Griggs A."/>
            <person name="Gujja S."/>
            <person name="Heilman E."/>
            <person name="Heiman D."/>
            <person name="Howarth C."/>
            <person name="Mehta T."/>
            <person name="Neiman D."/>
            <person name="Pearson M."/>
            <person name="Roberts A."/>
            <person name="Saif S."/>
            <person name="Shea T."/>
            <person name="Shenoy N."/>
            <person name="Sisk P."/>
            <person name="Stolte C."/>
            <person name="Sykes S."/>
            <person name="White J."/>
            <person name="Yandava C."/>
            <person name="Burger G."/>
            <person name="Gray M.W."/>
            <person name="Holland P.W.H."/>
            <person name="King N."/>
            <person name="Lang F.B.F."/>
            <person name="Roger A.J."/>
            <person name="Ruiz-Trillo I."/>
            <person name="Haas B."/>
            <person name="Nusbaum C."/>
            <person name="Birren B."/>
        </authorList>
    </citation>
    <scope>NUCLEOTIDE SEQUENCE [LARGE SCALE GENOMIC DNA]</scope>
    <source>
        <strain evidence="2 3">JP610</strain>
    </source>
</reference>
<accession>A0A0L0GGB8</accession>
<sequence>MLKVRKAQNNPPQAMQSPTEESFFTYSESSFDNLVGIKMLPVESVFRTPKTVPATRDSLKKLSVQSFAREKKVHDRKHTPVLVNLRRKDDTERYGMVMIMLEKRAFCLLSYESTPAWSTTVDGVQGIRFGDEILFVNGKAVTEFTEGMNGIVSEMYKSLSCTLTVVREPELTKCHVDTANWKKNKTRTLGALGIECINDQVTYVAPDSAAVRAGITSSHVVVKVGDVYTLGMSEAQLHSTLMLAQVKGSVNNSLAWARKLSGLSTKSDTVEVIVMEKLLYRNLTKSINRARLGEELRIADQTREYIV</sequence>
<name>A0A0L0GGB8_9EUKA</name>
<organism evidence="2 3">
    <name type="scientific">Sphaeroforma arctica JP610</name>
    <dbReference type="NCBI Taxonomy" id="667725"/>
    <lineage>
        <taxon>Eukaryota</taxon>
        <taxon>Ichthyosporea</taxon>
        <taxon>Ichthyophonida</taxon>
        <taxon>Sphaeroforma</taxon>
    </lineage>
</organism>
<dbReference type="SUPFAM" id="SSF50156">
    <property type="entry name" value="PDZ domain-like"/>
    <property type="match status" value="1"/>
</dbReference>
<protein>
    <recommendedName>
        <fullName evidence="4">PDZ domain-containing protein</fullName>
    </recommendedName>
</protein>
<feature type="compositionally biased region" description="Polar residues" evidence="1">
    <location>
        <begin position="7"/>
        <end position="16"/>
    </location>
</feature>
<dbReference type="EMBL" id="KQ241613">
    <property type="protein sequence ID" value="KNC87353.1"/>
    <property type="molecule type" value="Genomic_DNA"/>
</dbReference>
<dbReference type="AlphaFoldDB" id="A0A0L0GGB8"/>
<dbReference type="InterPro" id="IPR036034">
    <property type="entry name" value="PDZ_sf"/>
</dbReference>
<evidence type="ECO:0000256" key="1">
    <source>
        <dbReference type="SAM" id="MobiDB-lite"/>
    </source>
</evidence>
<dbReference type="GeneID" id="25901047"/>
<evidence type="ECO:0008006" key="4">
    <source>
        <dbReference type="Google" id="ProtNLM"/>
    </source>
</evidence>
<dbReference type="Proteomes" id="UP000054560">
    <property type="component" value="Unassembled WGS sequence"/>
</dbReference>
<dbReference type="RefSeq" id="XP_014161255.1">
    <property type="nucleotide sequence ID" value="XM_014305780.1"/>
</dbReference>
<dbReference type="OrthoDB" id="10059177at2759"/>